<keyword evidence="3" id="KW-1185">Reference proteome</keyword>
<accession>A0ABR5CRC1</accession>
<evidence type="ECO:0000313" key="2">
    <source>
        <dbReference type="EMBL" id="KJF67391.1"/>
    </source>
</evidence>
<dbReference type="InterPro" id="IPR035093">
    <property type="entry name" value="RelE/ParE_toxin_dom_sf"/>
</dbReference>
<protein>
    <submittedName>
        <fullName evidence="2">Plasmid stabilization protein ParE</fullName>
    </submittedName>
</protein>
<dbReference type="Proteomes" id="UP000052068">
    <property type="component" value="Unassembled WGS sequence"/>
</dbReference>
<gene>
    <name evidence="2" type="ORF">RS75_12980</name>
</gene>
<dbReference type="RefSeq" id="WP_045021050.1">
    <property type="nucleotide sequence ID" value="NZ_JWJH01000011.1"/>
</dbReference>
<evidence type="ECO:0000256" key="1">
    <source>
        <dbReference type="ARBA" id="ARBA00022649"/>
    </source>
</evidence>
<evidence type="ECO:0000313" key="3">
    <source>
        <dbReference type="Proteomes" id="UP000052068"/>
    </source>
</evidence>
<dbReference type="EMBL" id="JWJH01000011">
    <property type="protein sequence ID" value="KJF67391.1"/>
    <property type="molecule type" value="Genomic_DNA"/>
</dbReference>
<dbReference type="Pfam" id="PF05016">
    <property type="entry name" value="ParE_toxin"/>
    <property type="match status" value="1"/>
</dbReference>
<organism evidence="2 3">
    <name type="scientific">Rhizobium nepotum 39/7</name>
    <dbReference type="NCBI Taxonomy" id="1368418"/>
    <lineage>
        <taxon>Bacteria</taxon>
        <taxon>Pseudomonadati</taxon>
        <taxon>Pseudomonadota</taxon>
        <taxon>Alphaproteobacteria</taxon>
        <taxon>Hyphomicrobiales</taxon>
        <taxon>Rhizobiaceae</taxon>
        <taxon>Rhizobium/Agrobacterium group</taxon>
        <taxon>Rhizobium</taxon>
    </lineage>
</organism>
<name>A0ABR5CRC1_9HYPH</name>
<keyword evidence="1" id="KW-1277">Toxin-antitoxin system</keyword>
<sequence>MGYRLSLLAEEDVIRIAEEGILIFGLEQVRKYHQELFAVFRLISLNPRMARERHELSPPLRIHRFRAHLVIYRVDADDEIFIVRVRHGHEDWVKEP</sequence>
<proteinExistence type="predicted"/>
<dbReference type="Gene3D" id="3.30.2310.20">
    <property type="entry name" value="RelE-like"/>
    <property type="match status" value="1"/>
</dbReference>
<dbReference type="InterPro" id="IPR007712">
    <property type="entry name" value="RelE/ParE_toxin"/>
</dbReference>
<reference evidence="2 3" key="1">
    <citation type="submission" date="2015-03" db="EMBL/GenBank/DDBJ databases">
        <title>Draft Genome Sequences of Agrobacterium nepotum Strain 39/7T (= CFBP 7436T = LMG 26435T) and Agrobacterium sp. Strain KFB 330 (= CFBP 8308 = LMG 28674).</title>
        <authorList>
            <person name="Kuzmanovic N."/>
            <person name="Pulawska J."/>
            <person name="Obradovic A."/>
        </authorList>
    </citation>
    <scope>NUCLEOTIDE SEQUENCE [LARGE SCALE GENOMIC DNA]</scope>
    <source>
        <strain evidence="2 3">39/7</strain>
    </source>
</reference>
<comment type="caution">
    <text evidence="2">The sequence shown here is derived from an EMBL/GenBank/DDBJ whole genome shotgun (WGS) entry which is preliminary data.</text>
</comment>